<evidence type="ECO:0000313" key="5">
    <source>
        <dbReference type="EMBL" id="CAG99432.1"/>
    </source>
</evidence>
<dbReference type="InterPro" id="IPR035979">
    <property type="entry name" value="RBD_domain_sf"/>
</dbReference>
<dbReference type="EMBL" id="CR382125">
    <property type="protein sequence ID" value="CAG99432.1"/>
    <property type="molecule type" value="Genomic_DNA"/>
</dbReference>
<feature type="compositionally biased region" description="Polar residues" evidence="3">
    <location>
        <begin position="1"/>
        <end position="13"/>
    </location>
</feature>
<keyword evidence="6" id="KW-1185">Reference proteome</keyword>
<dbReference type="SUPFAM" id="SSF54928">
    <property type="entry name" value="RNA-binding domain, RBD"/>
    <property type="match status" value="3"/>
</dbReference>
<dbReference type="eggNOG" id="KOG0118">
    <property type="taxonomic scope" value="Eukaryota"/>
</dbReference>
<organism evidence="5 6">
    <name type="scientific">Kluyveromyces lactis (strain ATCC 8585 / CBS 2359 / DSM 70799 / NBRC 1267 / NRRL Y-1140 / WM37)</name>
    <name type="common">Yeast</name>
    <name type="synonym">Candida sphaerica</name>
    <dbReference type="NCBI Taxonomy" id="284590"/>
    <lineage>
        <taxon>Eukaryota</taxon>
        <taxon>Fungi</taxon>
        <taxon>Dikarya</taxon>
        <taxon>Ascomycota</taxon>
        <taxon>Saccharomycotina</taxon>
        <taxon>Saccharomycetes</taxon>
        <taxon>Saccharomycetales</taxon>
        <taxon>Saccharomycetaceae</taxon>
        <taxon>Kluyveromyces</taxon>
    </lineage>
</organism>
<feature type="compositionally biased region" description="Low complexity" evidence="3">
    <location>
        <begin position="41"/>
        <end position="61"/>
    </location>
</feature>
<dbReference type="GO" id="GO:0034063">
    <property type="term" value="P:stress granule assembly"/>
    <property type="evidence" value="ECO:0007669"/>
    <property type="project" value="TreeGrafter"/>
</dbReference>
<dbReference type="FunCoup" id="Q6CNZ4">
    <property type="interactions" value="939"/>
</dbReference>
<sequence>MSAEESQQAQTETAAPVPVPAPAVEQDHSNEATTTVEEKSPGAATTAPATEEAPASEKPASQDNNGDGEKQQEEGDEEDDSAAPVLATQGGREKSDKILYVGNLPKSIDDDLLKQYFQIGGSISSVKIIPDKNSQECNYAFVEYFEPHDANVAYQTLNGKEVEGKVLKINWAFQSQQVNSDETFNLFVGDLNVDVDDATLAGTFKEFPSFIQAHVMWDMQSGRSRGYGFVSFGEQDQAQVAMETKQGFELNGRALRINWASKREPQQSQQGQRRFNGPASGRGGFRNNNNQNQNHHNHNGINRHAGPPPHHQMQSHLPPQLQQQPPIGIPPIHQAPLVPPPVDPEAVEDMMRRAPPRVTTAYIGNIPHFAQEHDLIPLLQNFGFIIDFKHYPEKGCCFIKYDTHEQAALCIVALTNFPFQGRNLRTGWGKEKPTFIRPQQQMGPIPGQLPLEEQQQQFENAPQQHDQQQPQQQEQ</sequence>
<feature type="region of interest" description="Disordered" evidence="3">
    <location>
        <begin position="437"/>
        <end position="475"/>
    </location>
</feature>
<evidence type="ECO:0000259" key="4">
    <source>
        <dbReference type="PROSITE" id="PS50102"/>
    </source>
</evidence>
<dbReference type="GO" id="GO:0000184">
    <property type="term" value="P:nuclear-transcribed mRNA catabolic process, nonsense-mediated decay"/>
    <property type="evidence" value="ECO:0007669"/>
    <property type="project" value="TreeGrafter"/>
</dbReference>
<dbReference type="PaxDb" id="284590-Q6CNZ4"/>
<evidence type="ECO:0000256" key="3">
    <source>
        <dbReference type="SAM" id="MobiDB-lite"/>
    </source>
</evidence>
<dbReference type="AlphaFoldDB" id="Q6CNZ4"/>
<dbReference type="InParanoid" id="Q6CNZ4"/>
<dbReference type="GO" id="GO:0043488">
    <property type="term" value="P:regulation of mRNA stability"/>
    <property type="evidence" value="ECO:0007669"/>
    <property type="project" value="TreeGrafter"/>
</dbReference>
<feature type="compositionally biased region" description="Low complexity" evidence="3">
    <location>
        <begin position="446"/>
        <end position="475"/>
    </location>
</feature>
<dbReference type="Pfam" id="PF00076">
    <property type="entry name" value="RRM_1"/>
    <property type="match status" value="3"/>
</dbReference>
<feature type="region of interest" description="Disordered" evidence="3">
    <location>
        <begin position="262"/>
        <end position="344"/>
    </location>
</feature>
<dbReference type="GO" id="GO:0010494">
    <property type="term" value="C:cytoplasmic stress granule"/>
    <property type="evidence" value="ECO:0007669"/>
    <property type="project" value="TreeGrafter"/>
</dbReference>
<dbReference type="FunFam" id="3.30.70.330:FF:000599">
    <property type="entry name" value="Poly(A) binding protein"/>
    <property type="match status" value="1"/>
</dbReference>
<dbReference type="SMART" id="SM00360">
    <property type="entry name" value="RRM"/>
    <property type="match status" value="3"/>
</dbReference>
<dbReference type="PANTHER" id="PTHR47640">
    <property type="entry name" value="TRNA SELENOCYSTEINE 1-ASSOCIATED PROTEIN 1-RELATED-RELATED"/>
    <property type="match status" value="1"/>
</dbReference>
<reference evidence="5 6" key="1">
    <citation type="journal article" date="2004" name="Nature">
        <title>Genome evolution in yeasts.</title>
        <authorList>
            <consortium name="Genolevures"/>
            <person name="Dujon B."/>
            <person name="Sherman D."/>
            <person name="Fischer G."/>
            <person name="Durrens P."/>
            <person name="Casaregola S."/>
            <person name="Lafontaine I."/>
            <person name="de Montigny J."/>
            <person name="Marck C."/>
            <person name="Neuveglise C."/>
            <person name="Talla E."/>
            <person name="Goffard N."/>
            <person name="Frangeul L."/>
            <person name="Aigle M."/>
            <person name="Anthouard V."/>
            <person name="Babour A."/>
            <person name="Barbe V."/>
            <person name="Barnay S."/>
            <person name="Blanchin S."/>
            <person name="Beckerich J.M."/>
            <person name="Beyne E."/>
            <person name="Bleykasten C."/>
            <person name="Boisrame A."/>
            <person name="Boyer J."/>
            <person name="Cattolico L."/>
            <person name="Confanioleri F."/>
            <person name="de Daruvar A."/>
            <person name="Despons L."/>
            <person name="Fabre E."/>
            <person name="Fairhead C."/>
            <person name="Ferry-Dumazet H."/>
            <person name="Groppi A."/>
            <person name="Hantraye F."/>
            <person name="Hennequin C."/>
            <person name="Jauniaux N."/>
            <person name="Joyet P."/>
            <person name="Kachouri R."/>
            <person name="Kerrest A."/>
            <person name="Koszul R."/>
            <person name="Lemaire M."/>
            <person name="Lesur I."/>
            <person name="Ma L."/>
            <person name="Muller H."/>
            <person name="Nicaud J.M."/>
            <person name="Nikolski M."/>
            <person name="Oztas S."/>
            <person name="Ozier-Kalogeropoulos O."/>
            <person name="Pellenz S."/>
            <person name="Potier S."/>
            <person name="Richard G.F."/>
            <person name="Straub M.L."/>
            <person name="Suleau A."/>
            <person name="Swennene D."/>
            <person name="Tekaia F."/>
            <person name="Wesolowski-Louvel M."/>
            <person name="Westhof E."/>
            <person name="Wirth B."/>
            <person name="Zeniou-Meyer M."/>
            <person name="Zivanovic I."/>
            <person name="Bolotin-Fukuhara M."/>
            <person name="Thierry A."/>
            <person name="Bouchier C."/>
            <person name="Caudron B."/>
            <person name="Scarpelli C."/>
            <person name="Gaillardin C."/>
            <person name="Weissenbach J."/>
            <person name="Wincker P."/>
            <person name="Souciet J.L."/>
        </authorList>
    </citation>
    <scope>NUCLEOTIDE SEQUENCE [LARGE SCALE GENOMIC DNA]</scope>
    <source>
        <strain evidence="6">ATCC 8585 / CBS 2359 / DSM 70799 / NBRC 1267 / NRRL Y-1140 / WM37</strain>
    </source>
</reference>
<feature type="compositionally biased region" description="Basic and acidic residues" evidence="3">
    <location>
        <begin position="25"/>
        <end position="40"/>
    </location>
</feature>
<evidence type="ECO:0000256" key="2">
    <source>
        <dbReference type="PROSITE-ProRule" id="PRU00176"/>
    </source>
</evidence>
<feature type="domain" description="RRM" evidence="4">
    <location>
        <begin position="359"/>
        <end position="431"/>
    </location>
</feature>
<dbReference type="InterPro" id="IPR012677">
    <property type="entry name" value="Nucleotide-bd_a/b_plait_sf"/>
</dbReference>
<dbReference type="OMA" id="RINWASK"/>
<dbReference type="Proteomes" id="UP000000598">
    <property type="component" value="Chromosome E"/>
</dbReference>
<feature type="domain" description="RRM" evidence="4">
    <location>
        <begin position="184"/>
        <end position="262"/>
    </location>
</feature>
<proteinExistence type="predicted"/>
<feature type="domain" description="RRM" evidence="4">
    <location>
        <begin position="97"/>
        <end position="174"/>
    </location>
</feature>
<feature type="compositionally biased region" description="Low complexity" evidence="3">
    <location>
        <begin position="311"/>
        <end position="336"/>
    </location>
</feature>
<dbReference type="PANTHER" id="PTHR47640:SF5">
    <property type="entry name" value="RRM DOMAIN-CONTAINING PROTEIN"/>
    <property type="match status" value="1"/>
</dbReference>
<dbReference type="HOGENOM" id="CLU_025000_4_0_1"/>
<dbReference type="GO" id="GO:0003729">
    <property type="term" value="F:mRNA binding"/>
    <property type="evidence" value="ECO:0007669"/>
    <property type="project" value="InterPro"/>
</dbReference>
<dbReference type="InterPro" id="IPR050825">
    <property type="entry name" value="RBM42_RBP45_47-like"/>
</dbReference>
<protein>
    <submittedName>
        <fullName evidence="5">KLLA0E08779p</fullName>
    </submittedName>
</protein>
<accession>Q6CNZ4</accession>
<name>Q6CNZ4_KLULA</name>
<dbReference type="InterPro" id="IPR000504">
    <property type="entry name" value="RRM_dom"/>
</dbReference>
<keyword evidence="1 2" id="KW-0694">RNA-binding</keyword>
<dbReference type="PROSITE" id="PS50102">
    <property type="entry name" value="RRM"/>
    <property type="match status" value="3"/>
</dbReference>
<dbReference type="KEGG" id="kla:KLLA0_E08779g"/>
<gene>
    <name evidence="5" type="ORF">KLLA0_E08779g</name>
</gene>
<feature type="region of interest" description="Disordered" evidence="3">
    <location>
        <begin position="1"/>
        <end position="91"/>
    </location>
</feature>
<dbReference type="Gene3D" id="3.30.70.330">
    <property type="match status" value="3"/>
</dbReference>
<dbReference type="STRING" id="284590.Q6CNZ4"/>
<evidence type="ECO:0000313" key="6">
    <source>
        <dbReference type="Proteomes" id="UP000000598"/>
    </source>
</evidence>
<evidence type="ECO:0000256" key="1">
    <source>
        <dbReference type="ARBA" id="ARBA00022884"/>
    </source>
</evidence>